<protein>
    <recommendedName>
        <fullName evidence="3">DUF4136 domain-containing protein</fullName>
    </recommendedName>
</protein>
<dbReference type="EMBL" id="JACZZA010000021">
    <property type="protein sequence ID" value="MBE1163011.1"/>
    <property type="molecule type" value="Genomic_DNA"/>
</dbReference>
<dbReference type="Proteomes" id="UP000651010">
    <property type="component" value="Unassembled WGS sequence"/>
</dbReference>
<comment type="caution">
    <text evidence="1">The sequence shown here is derived from an EMBL/GenBank/DDBJ whole genome shotgun (WGS) entry which is preliminary data.</text>
</comment>
<evidence type="ECO:0000313" key="2">
    <source>
        <dbReference type="Proteomes" id="UP000651010"/>
    </source>
</evidence>
<accession>A0ABR9GG58</accession>
<evidence type="ECO:0008006" key="3">
    <source>
        <dbReference type="Google" id="ProtNLM"/>
    </source>
</evidence>
<keyword evidence="2" id="KW-1185">Reference proteome</keyword>
<proteinExistence type="predicted"/>
<sequence>MLLVLSGCSGTLQTRWAGPDDGYYRWKPQMESMPIEVHGSVQQAGADEVAKQIPAGTTPQLFAVSSHGQGKLATASRIVLYIGAGPTSADERYCETAAVMQGTGTHSDETHLVAALCDGPRLIDVTARDVNNAAVQTEGMASIVKSMKRRLLSGLKVDDGFVAAEYGNG</sequence>
<evidence type="ECO:0000313" key="1">
    <source>
        <dbReference type="EMBL" id="MBE1163011.1"/>
    </source>
</evidence>
<reference evidence="1 2" key="1">
    <citation type="submission" date="2020-09" db="EMBL/GenBank/DDBJ databases">
        <title>Dyella sp. 7MK23 isolated from forest soil.</title>
        <authorList>
            <person name="Fu J."/>
        </authorList>
    </citation>
    <scope>NUCLEOTIDE SEQUENCE [LARGE SCALE GENOMIC DNA]</scope>
    <source>
        <strain evidence="1 2">7MK23</strain>
    </source>
</reference>
<name>A0ABR9GG58_9GAMM</name>
<organism evidence="1 2">
    <name type="scientific">Dyella acidiphila</name>
    <dbReference type="NCBI Taxonomy" id="2775866"/>
    <lineage>
        <taxon>Bacteria</taxon>
        <taxon>Pseudomonadati</taxon>
        <taxon>Pseudomonadota</taxon>
        <taxon>Gammaproteobacteria</taxon>
        <taxon>Lysobacterales</taxon>
        <taxon>Rhodanobacteraceae</taxon>
        <taxon>Dyella</taxon>
    </lineage>
</organism>
<gene>
    <name evidence="1" type="ORF">IGX34_21710</name>
</gene>